<keyword evidence="1" id="KW-0732">Signal</keyword>
<evidence type="ECO:0000313" key="2">
    <source>
        <dbReference type="EMBL" id="KAK0543035.1"/>
    </source>
</evidence>
<accession>A0AAN6GJ95</accession>
<organism evidence="2 3">
    <name type="scientific">Tilletia horrida</name>
    <dbReference type="NCBI Taxonomy" id="155126"/>
    <lineage>
        <taxon>Eukaryota</taxon>
        <taxon>Fungi</taxon>
        <taxon>Dikarya</taxon>
        <taxon>Basidiomycota</taxon>
        <taxon>Ustilaginomycotina</taxon>
        <taxon>Exobasidiomycetes</taxon>
        <taxon>Tilletiales</taxon>
        <taxon>Tilletiaceae</taxon>
        <taxon>Tilletia</taxon>
    </lineage>
</organism>
<proteinExistence type="predicted"/>
<dbReference type="EMBL" id="JAPDMZ010000407">
    <property type="protein sequence ID" value="KAK0543035.1"/>
    <property type="molecule type" value="Genomic_DNA"/>
</dbReference>
<feature type="chain" id="PRO_5043034499" description="Feruloyl esterase" evidence="1">
    <location>
        <begin position="25"/>
        <end position="376"/>
    </location>
</feature>
<dbReference type="AlphaFoldDB" id="A0AAN6GJ95"/>
<comment type="caution">
    <text evidence="2">The sequence shown here is derived from an EMBL/GenBank/DDBJ whole genome shotgun (WGS) entry which is preliminary data.</text>
</comment>
<evidence type="ECO:0000313" key="3">
    <source>
        <dbReference type="Proteomes" id="UP001176517"/>
    </source>
</evidence>
<dbReference type="Gene3D" id="3.40.50.1820">
    <property type="entry name" value="alpha/beta hydrolase"/>
    <property type="match status" value="1"/>
</dbReference>
<name>A0AAN6GJ95_9BASI</name>
<evidence type="ECO:0000256" key="1">
    <source>
        <dbReference type="SAM" id="SignalP"/>
    </source>
</evidence>
<gene>
    <name evidence="2" type="ORF">OC846_006548</name>
</gene>
<dbReference type="Proteomes" id="UP001176517">
    <property type="component" value="Unassembled WGS sequence"/>
</dbReference>
<dbReference type="SUPFAM" id="SSF53474">
    <property type="entry name" value="alpha/beta-Hydrolases"/>
    <property type="match status" value="1"/>
</dbReference>
<sequence length="376" mass="40654">MHFHQSSFLTALVAAAASIAPALAGEHLPILPNPADLPALQFDGTASYRQFRANDTTALPFNISTYVTSKNFTTTDGVGMYGWNLLFTGNAYNPSRPLLVVMGSSVSRSHDVSDPVDVMNYGLGETWSYRIRTRSPYVQAILSDAGIGVLNIVSPWCYNTTTKSPLRNACLDSKSRHWFRHYRPDNVIEILNQVQSTFGFDPEKLVGSGTSMGARGILRTGTAYPHFKAISIVGGNLETAPTIGEVCFDLNTLTSNPKQACKNPVGNDLDLAYRLASTKVQIYASYGDNVANVTTRVVPTCNAINNATAAPPPTSAPTTTQPTSNATCQIRMEYTPRAKGQLGPVHELLCGYSFDPVDLNWLISGYGGEPVRFATS</sequence>
<reference evidence="2" key="1">
    <citation type="journal article" date="2023" name="PhytoFront">
        <title>Draft Genome Resources of Seven Strains of Tilletia horrida, Causal Agent of Kernel Smut of Rice.</title>
        <authorList>
            <person name="Khanal S."/>
            <person name="Antony Babu S."/>
            <person name="Zhou X.G."/>
        </authorList>
    </citation>
    <scope>NUCLEOTIDE SEQUENCE</scope>
    <source>
        <strain evidence="2">TX6</strain>
    </source>
</reference>
<feature type="signal peptide" evidence="1">
    <location>
        <begin position="1"/>
        <end position="24"/>
    </location>
</feature>
<evidence type="ECO:0008006" key="4">
    <source>
        <dbReference type="Google" id="ProtNLM"/>
    </source>
</evidence>
<protein>
    <recommendedName>
        <fullName evidence="4">Feruloyl esterase</fullName>
    </recommendedName>
</protein>
<dbReference type="InterPro" id="IPR029058">
    <property type="entry name" value="AB_hydrolase_fold"/>
</dbReference>
<keyword evidence="3" id="KW-1185">Reference proteome</keyword>